<accession>A0A0R2LNV9</accession>
<dbReference type="Gene3D" id="3.20.20.80">
    <property type="entry name" value="Glycosidases"/>
    <property type="match status" value="1"/>
</dbReference>
<evidence type="ECO:0000256" key="1">
    <source>
        <dbReference type="ARBA" id="ARBA00010646"/>
    </source>
</evidence>
<dbReference type="EMBL" id="JQCA01000119">
    <property type="protein sequence ID" value="KRO01184.1"/>
    <property type="molecule type" value="Genomic_DNA"/>
</dbReference>
<dbReference type="GO" id="GO:0003796">
    <property type="term" value="F:lysozyme activity"/>
    <property type="evidence" value="ECO:0007669"/>
    <property type="project" value="InterPro"/>
</dbReference>
<comment type="similarity">
    <text evidence="1">Belongs to the glycosyl hydrolase 25 family.</text>
</comment>
<dbReference type="Proteomes" id="UP000051906">
    <property type="component" value="Unassembled WGS sequence"/>
</dbReference>
<dbReference type="InterPro" id="IPR002053">
    <property type="entry name" value="Glyco_hydro_25"/>
</dbReference>
<dbReference type="STRING" id="616990.IV54_GL000542"/>
<sequence length="254" mass="28726">MKRKDYQPIYDNTFRHPHRRRRRWLIGLLILVVLVAGAFGWEQWQQHQRAQLATYPVRGVTLNQDSGYVDFQQLSQKSAFVYLQATSGATYTDDDFSDNYSRCQGADIKVGVAHTFSFTSTAAQQYAHFKDTVGQGTGTLPIRVSVSYYDQYNNNNSGMASQGQKLKRLVTLLNNGYQQGVIIFANQTVMTQFVDPVLPNQAKWSAGGKLKSHGREVKFIEYNANGSLSQSNQSQPVSRSVFNGSKQDWESFIK</sequence>
<dbReference type="Pfam" id="PF01183">
    <property type="entry name" value="Glyco_hydro_25"/>
    <property type="match status" value="1"/>
</dbReference>
<dbReference type="OrthoDB" id="2151413at2"/>
<dbReference type="PANTHER" id="PTHR34135:SF2">
    <property type="entry name" value="LYSOZYME"/>
    <property type="match status" value="1"/>
</dbReference>
<dbReference type="PROSITE" id="PS51904">
    <property type="entry name" value="GLYCOSYL_HYDROL_F25_2"/>
    <property type="match status" value="1"/>
</dbReference>
<dbReference type="RefSeq" id="WP_057879049.1">
    <property type="nucleotide sequence ID" value="NZ_JQCA01000119.1"/>
</dbReference>
<evidence type="ECO:0000313" key="2">
    <source>
        <dbReference type="EMBL" id="KRO01184.1"/>
    </source>
</evidence>
<dbReference type="AlphaFoldDB" id="A0A0R2LNV9"/>
<organism evidence="2 3">
    <name type="scientific">Levilactobacillus paucivorans</name>
    <dbReference type="NCBI Taxonomy" id="616990"/>
    <lineage>
        <taxon>Bacteria</taxon>
        <taxon>Bacillati</taxon>
        <taxon>Bacillota</taxon>
        <taxon>Bacilli</taxon>
        <taxon>Lactobacillales</taxon>
        <taxon>Lactobacillaceae</taxon>
        <taxon>Levilactobacillus</taxon>
    </lineage>
</organism>
<dbReference type="SUPFAM" id="SSF51445">
    <property type="entry name" value="(Trans)glycosidases"/>
    <property type="match status" value="1"/>
</dbReference>
<dbReference type="GO" id="GO:0009253">
    <property type="term" value="P:peptidoglycan catabolic process"/>
    <property type="evidence" value="ECO:0007669"/>
    <property type="project" value="InterPro"/>
</dbReference>
<keyword evidence="3" id="KW-1185">Reference proteome</keyword>
<proteinExistence type="inferred from homology"/>
<dbReference type="InterPro" id="IPR017853">
    <property type="entry name" value="GH"/>
</dbReference>
<reference evidence="2 3" key="1">
    <citation type="journal article" date="2015" name="Genome Announc.">
        <title>Expanding the biotechnology potential of lactobacilli through comparative genomics of 213 strains and associated genera.</title>
        <authorList>
            <person name="Sun Z."/>
            <person name="Harris H.M."/>
            <person name="McCann A."/>
            <person name="Guo C."/>
            <person name="Argimon S."/>
            <person name="Zhang W."/>
            <person name="Yang X."/>
            <person name="Jeffery I.B."/>
            <person name="Cooney J.C."/>
            <person name="Kagawa T.F."/>
            <person name="Liu W."/>
            <person name="Song Y."/>
            <person name="Salvetti E."/>
            <person name="Wrobel A."/>
            <person name="Rasinkangas P."/>
            <person name="Parkhill J."/>
            <person name="Rea M.C."/>
            <person name="O'Sullivan O."/>
            <person name="Ritari J."/>
            <person name="Douillard F.P."/>
            <person name="Paul Ross R."/>
            <person name="Yang R."/>
            <person name="Briner A.E."/>
            <person name="Felis G.E."/>
            <person name="de Vos W.M."/>
            <person name="Barrangou R."/>
            <person name="Klaenhammer T.R."/>
            <person name="Caufield P.W."/>
            <person name="Cui Y."/>
            <person name="Zhang H."/>
            <person name="O'Toole P.W."/>
        </authorList>
    </citation>
    <scope>NUCLEOTIDE SEQUENCE [LARGE SCALE GENOMIC DNA]</scope>
    <source>
        <strain evidence="2 3">DSM 22467</strain>
    </source>
</reference>
<dbReference type="PATRIC" id="fig|616990.3.peg.580"/>
<dbReference type="GO" id="GO:0016998">
    <property type="term" value="P:cell wall macromolecule catabolic process"/>
    <property type="evidence" value="ECO:0007669"/>
    <property type="project" value="InterPro"/>
</dbReference>
<gene>
    <name evidence="2" type="ORF">IV54_GL000542</name>
</gene>
<name>A0A0R2LNV9_9LACO</name>
<protein>
    <submittedName>
        <fullName evidence="2">Lyzozyme M1 (1,4-beta-N-acetylmuramidase)</fullName>
    </submittedName>
</protein>
<comment type="caution">
    <text evidence="2">The sequence shown here is derived from an EMBL/GenBank/DDBJ whole genome shotgun (WGS) entry which is preliminary data.</text>
</comment>
<dbReference type="GO" id="GO:0016052">
    <property type="term" value="P:carbohydrate catabolic process"/>
    <property type="evidence" value="ECO:0007669"/>
    <property type="project" value="TreeGrafter"/>
</dbReference>
<dbReference type="PANTHER" id="PTHR34135">
    <property type="entry name" value="LYSOZYME"/>
    <property type="match status" value="1"/>
</dbReference>
<evidence type="ECO:0000313" key="3">
    <source>
        <dbReference type="Proteomes" id="UP000051906"/>
    </source>
</evidence>